<feature type="transmembrane region" description="Helical" evidence="1">
    <location>
        <begin position="12"/>
        <end position="32"/>
    </location>
</feature>
<keyword evidence="1" id="KW-0812">Transmembrane</keyword>
<protein>
    <submittedName>
        <fullName evidence="2">Uncharacterized protein</fullName>
    </submittedName>
</protein>
<evidence type="ECO:0000313" key="2">
    <source>
        <dbReference type="EMBL" id="GAI43040.1"/>
    </source>
</evidence>
<name>X1PW14_9ZZZZ</name>
<organism evidence="2">
    <name type="scientific">marine sediment metagenome</name>
    <dbReference type="NCBI Taxonomy" id="412755"/>
    <lineage>
        <taxon>unclassified sequences</taxon>
        <taxon>metagenomes</taxon>
        <taxon>ecological metagenomes</taxon>
    </lineage>
</organism>
<feature type="non-terminal residue" evidence="2">
    <location>
        <position position="36"/>
    </location>
</feature>
<reference evidence="2" key="1">
    <citation type="journal article" date="2014" name="Front. Microbiol.">
        <title>High frequency of phylogenetically diverse reductive dehalogenase-homologous genes in deep subseafloor sedimentary metagenomes.</title>
        <authorList>
            <person name="Kawai M."/>
            <person name="Futagami T."/>
            <person name="Toyoda A."/>
            <person name="Takaki Y."/>
            <person name="Nishi S."/>
            <person name="Hori S."/>
            <person name="Arai W."/>
            <person name="Tsubouchi T."/>
            <person name="Morono Y."/>
            <person name="Uchiyama I."/>
            <person name="Ito T."/>
            <person name="Fujiyama A."/>
            <person name="Inagaki F."/>
            <person name="Takami H."/>
        </authorList>
    </citation>
    <scope>NUCLEOTIDE SEQUENCE</scope>
    <source>
        <strain evidence="2">Expedition CK06-06</strain>
    </source>
</reference>
<evidence type="ECO:0000256" key="1">
    <source>
        <dbReference type="SAM" id="Phobius"/>
    </source>
</evidence>
<proteinExistence type="predicted"/>
<sequence>MFIINKEKRQRFSIVISTGVILAVLIFLYFGFFRPW</sequence>
<dbReference type="AlphaFoldDB" id="X1PW14"/>
<dbReference type="EMBL" id="BARV01027947">
    <property type="protein sequence ID" value="GAI43040.1"/>
    <property type="molecule type" value="Genomic_DNA"/>
</dbReference>
<comment type="caution">
    <text evidence="2">The sequence shown here is derived from an EMBL/GenBank/DDBJ whole genome shotgun (WGS) entry which is preliminary data.</text>
</comment>
<gene>
    <name evidence="2" type="ORF">S06H3_44869</name>
</gene>
<keyword evidence="1" id="KW-1133">Transmembrane helix</keyword>
<accession>X1PW14</accession>
<keyword evidence="1" id="KW-0472">Membrane</keyword>